<dbReference type="AlphaFoldDB" id="A0A015JZZ9"/>
<sequence length="161" mass="17186">MKYCQYCYEQVSSSAKYCSACGAAFGTVATAAGSSTEVVAYNIKKSVYPLTKYVDNNGGKAEVSAQIGNRKISASYTRREGPKFSCTSYTPKTSSGTVAKSSSSISIGKLANTIKKSAEATIEQAKLGGGSVKVITQVDDVEVTTSYTPETKRTVTRYRIY</sequence>
<accession>A0A015JZZ9</accession>
<reference evidence="1 2" key="1">
    <citation type="submission" date="2014-02" db="EMBL/GenBank/DDBJ databases">
        <title>Single nucleus genome sequencing reveals high similarity among nuclei of an endomycorrhizal fungus.</title>
        <authorList>
            <person name="Lin K."/>
            <person name="Geurts R."/>
            <person name="Zhang Z."/>
            <person name="Limpens E."/>
            <person name="Saunders D.G."/>
            <person name="Mu D."/>
            <person name="Pang E."/>
            <person name="Cao H."/>
            <person name="Cha H."/>
            <person name="Lin T."/>
            <person name="Zhou Q."/>
            <person name="Shang Y."/>
            <person name="Li Y."/>
            <person name="Ivanov S."/>
            <person name="Sharma T."/>
            <person name="Velzen R.V."/>
            <person name="Ruijter N.D."/>
            <person name="Aanen D.K."/>
            <person name="Win J."/>
            <person name="Kamoun S."/>
            <person name="Bisseling T."/>
            <person name="Huang S."/>
        </authorList>
    </citation>
    <scope>NUCLEOTIDE SEQUENCE [LARGE SCALE GENOMIC DNA]</scope>
    <source>
        <strain evidence="2">DAOM197198w</strain>
    </source>
</reference>
<keyword evidence="2" id="KW-1185">Reference proteome</keyword>
<dbReference type="OrthoDB" id="2310244at2759"/>
<dbReference type="Proteomes" id="UP000022910">
    <property type="component" value="Unassembled WGS sequence"/>
</dbReference>
<proteinExistence type="predicted"/>
<evidence type="ECO:0000313" key="2">
    <source>
        <dbReference type="Proteomes" id="UP000022910"/>
    </source>
</evidence>
<organism evidence="1 2">
    <name type="scientific">Rhizophagus irregularis (strain DAOM 197198w)</name>
    <name type="common">Glomus intraradices</name>
    <dbReference type="NCBI Taxonomy" id="1432141"/>
    <lineage>
        <taxon>Eukaryota</taxon>
        <taxon>Fungi</taxon>
        <taxon>Fungi incertae sedis</taxon>
        <taxon>Mucoromycota</taxon>
        <taxon>Glomeromycotina</taxon>
        <taxon>Glomeromycetes</taxon>
        <taxon>Glomerales</taxon>
        <taxon>Glomeraceae</taxon>
        <taxon>Rhizophagus</taxon>
    </lineage>
</organism>
<protein>
    <submittedName>
        <fullName evidence="1">Uncharacterized protein</fullName>
    </submittedName>
</protein>
<dbReference type="HOGENOM" id="CLU_1644654_0_0_1"/>
<name>A0A015JZZ9_RHIIW</name>
<comment type="caution">
    <text evidence="1">The sequence shown here is derived from an EMBL/GenBank/DDBJ whole genome shotgun (WGS) entry which is preliminary data.</text>
</comment>
<dbReference type="EMBL" id="JEMT01025876">
    <property type="protein sequence ID" value="EXX60634.1"/>
    <property type="molecule type" value="Genomic_DNA"/>
</dbReference>
<gene>
    <name evidence="1" type="ORF">RirG_178160</name>
</gene>
<evidence type="ECO:0000313" key="1">
    <source>
        <dbReference type="EMBL" id="EXX60634.1"/>
    </source>
</evidence>